<accession>A0ABW4DSI2</accession>
<gene>
    <name evidence="1" type="ORF">ACFQ4L_10510</name>
</gene>
<dbReference type="InterPro" id="IPR012865">
    <property type="entry name" value="DUF1642"/>
</dbReference>
<dbReference type="RefSeq" id="WP_125577492.1">
    <property type="nucleotide sequence ID" value="NZ_JBHTOF010000103.1"/>
</dbReference>
<protein>
    <submittedName>
        <fullName evidence="1">DUF1642 domain-containing protein</fullName>
    </submittedName>
</protein>
<dbReference type="EMBL" id="JBHTOF010000103">
    <property type="protein sequence ID" value="MFD1466493.1"/>
    <property type="molecule type" value="Genomic_DNA"/>
</dbReference>
<dbReference type="Pfam" id="PF07852">
    <property type="entry name" value="DUF1642"/>
    <property type="match status" value="1"/>
</dbReference>
<dbReference type="Proteomes" id="UP001597244">
    <property type="component" value="Unassembled WGS sequence"/>
</dbReference>
<proteinExistence type="predicted"/>
<evidence type="ECO:0000313" key="2">
    <source>
        <dbReference type="Proteomes" id="UP001597244"/>
    </source>
</evidence>
<comment type="caution">
    <text evidence="1">The sequence shown here is derived from an EMBL/GenBank/DDBJ whole genome shotgun (WGS) entry which is preliminary data.</text>
</comment>
<keyword evidence="2" id="KW-1185">Reference proteome</keyword>
<organism evidence="1 2">
    <name type="scientific">Lapidilactobacillus mulanensis</name>
    <dbReference type="NCBI Taxonomy" id="2485999"/>
    <lineage>
        <taxon>Bacteria</taxon>
        <taxon>Bacillati</taxon>
        <taxon>Bacillota</taxon>
        <taxon>Bacilli</taxon>
        <taxon>Lactobacillales</taxon>
        <taxon>Lactobacillaceae</taxon>
        <taxon>Lapidilactobacillus</taxon>
    </lineage>
</organism>
<reference evidence="2" key="1">
    <citation type="journal article" date="2019" name="Int. J. Syst. Evol. Microbiol.">
        <title>The Global Catalogue of Microorganisms (GCM) 10K type strain sequencing project: providing services to taxonomists for standard genome sequencing and annotation.</title>
        <authorList>
            <consortium name="The Broad Institute Genomics Platform"/>
            <consortium name="The Broad Institute Genome Sequencing Center for Infectious Disease"/>
            <person name="Wu L."/>
            <person name="Ma J."/>
        </authorList>
    </citation>
    <scope>NUCLEOTIDE SEQUENCE [LARGE SCALE GENOMIC DNA]</scope>
    <source>
        <strain evidence="2">CCM 8951</strain>
    </source>
</reference>
<evidence type="ECO:0000313" key="1">
    <source>
        <dbReference type="EMBL" id="MFD1466493.1"/>
    </source>
</evidence>
<name>A0ABW4DSI2_9LACO</name>
<sequence length="205" mass="23117">MDKQELIDVLTKNSKEAQDVHVRAANGSVMKAYYDGVLNALRNSYLLAIELDEPIYKKVTLPKEVGEELDIAKADYAIQDFDLYIGNVIDDSVSIARASNHYYVDSTNAIIKLADAWRYGYTVEKEPVSLVYVSGTNKKFVYNKRGDTSTRMAKLETPVVPSPVTSYETAYDKYKPLYEFTDAEITKFGLQDCEREEVTDDGMGC</sequence>